<evidence type="ECO:0000313" key="3">
    <source>
        <dbReference type="Proteomes" id="UP000052015"/>
    </source>
</evidence>
<sequence>MKNMQHILVCVTQQKTCERLIKKGAELKKDFGGELFVIHVAKDGDNFLDNPMQNDALEYLFDISKEYEASMTVLRSNNVVEAIEKFAKENDISQIVLGAAPGDVKENIILKGLYEKLPKCEFHIVNN</sequence>
<organism evidence="2 3">
    <name type="scientific">Caloramator mitchellensis</name>
    <dbReference type="NCBI Taxonomy" id="908809"/>
    <lineage>
        <taxon>Bacteria</taxon>
        <taxon>Bacillati</taxon>
        <taxon>Bacillota</taxon>
        <taxon>Clostridia</taxon>
        <taxon>Eubacteriales</taxon>
        <taxon>Clostridiaceae</taxon>
        <taxon>Caloramator</taxon>
    </lineage>
</organism>
<dbReference type="PANTHER" id="PTHR45569:SF1">
    <property type="entry name" value="SENSOR PROTEIN KDPD"/>
    <property type="match status" value="1"/>
</dbReference>
<dbReference type="SUPFAM" id="SSF52402">
    <property type="entry name" value="Adenine nucleotide alpha hydrolases-like"/>
    <property type="match status" value="1"/>
</dbReference>
<reference evidence="2 3" key="1">
    <citation type="submission" date="2015-09" db="EMBL/GenBank/DDBJ databases">
        <title>Draft genome sequence of a Caloramator mitchellensis, a moderate thermophile from the Great Artesian Basin of Australia.</title>
        <authorList>
            <person name="Patel B.K."/>
        </authorList>
    </citation>
    <scope>NUCLEOTIDE SEQUENCE [LARGE SCALE GENOMIC DNA]</scope>
    <source>
        <strain evidence="2 3">VF08</strain>
    </source>
</reference>
<dbReference type="GO" id="GO:0005886">
    <property type="term" value="C:plasma membrane"/>
    <property type="evidence" value="ECO:0007669"/>
    <property type="project" value="TreeGrafter"/>
</dbReference>
<protein>
    <submittedName>
        <fullName evidence="2">Universal stress protein family protein</fullName>
    </submittedName>
</protein>
<dbReference type="GO" id="GO:0000155">
    <property type="term" value="F:phosphorelay sensor kinase activity"/>
    <property type="evidence" value="ECO:0007669"/>
    <property type="project" value="TreeGrafter"/>
</dbReference>
<dbReference type="AlphaFoldDB" id="A0A0R3JWP3"/>
<comment type="caution">
    <text evidence="2">The sequence shown here is derived from an EMBL/GenBank/DDBJ whole genome shotgun (WGS) entry which is preliminary data.</text>
</comment>
<dbReference type="InterPro" id="IPR014729">
    <property type="entry name" value="Rossmann-like_a/b/a_fold"/>
</dbReference>
<evidence type="ECO:0000259" key="1">
    <source>
        <dbReference type="Pfam" id="PF00582"/>
    </source>
</evidence>
<dbReference type="PANTHER" id="PTHR45569">
    <property type="entry name" value="SENSOR PROTEIN KDPD"/>
    <property type="match status" value="1"/>
</dbReference>
<gene>
    <name evidence="2" type="ORF">ABG79_00120</name>
</gene>
<proteinExistence type="predicted"/>
<dbReference type="PATRIC" id="fig|908809.3.peg.121"/>
<dbReference type="EMBL" id="LKHP01000001">
    <property type="protein sequence ID" value="KRQ87955.1"/>
    <property type="molecule type" value="Genomic_DNA"/>
</dbReference>
<dbReference type="Gene3D" id="3.40.50.620">
    <property type="entry name" value="HUPs"/>
    <property type="match status" value="1"/>
</dbReference>
<dbReference type="OrthoDB" id="1707003at2"/>
<dbReference type="InterPro" id="IPR006016">
    <property type="entry name" value="UspA"/>
</dbReference>
<dbReference type="InterPro" id="IPR052023">
    <property type="entry name" value="Histidine_kinase_KdpD"/>
</dbReference>
<dbReference type="Proteomes" id="UP000052015">
    <property type="component" value="Unassembled WGS sequence"/>
</dbReference>
<feature type="domain" description="UspA" evidence="1">
    <location>
        <begin position="4"/>
        <end position="100"/>
    </location>
</feature>
<accession>A0A0R3JWP3</accession>
<name>A0A0R3JWP3_CALMK</name>
<evidence type="ECO:0000313" key="2">
    <source>
        <dbReference type="EMBL" id="KRQ87955.1"/>
    </source>
</evidence>
<dbReference type="Pfam" id="PF00582">
    <property type="entry name" value="Usp"/>
    <property type="match status" value="1"/>
</dbReference>
<keyword evidence="3" id="KW-1185">Reference proteome</keyword>
<dbReference type="STRING" id="908809.ABG79_00120"/>